<dbReference type="AlphaFoldDB" id="A0A0G1WGN9"/>
<reference evidence="1 2" key="1">
    <citation type="journal article" date="2015" name="Nature">
        <title>rRNA introns, odd ribosomes, and small enigmatic genomes across a large radiation of phyla.</title>
        <authorList>
            <person name="Brown C.T."/>
            <person name="Hug L.A."/>
            <person name="Thomas B.C."/>
            <person name="Sharon I."/>
            <person name="Castelle C.J."/>
            <person name="Singh A."/>
            <person name="Wilkins M.J."/>
            <person name="Williams K.H."/>
            <person name="Banfield J.F."/>
        </authorList>
    </citation>
    <scope>NUCLEOTIDE SEQUENCE [LARGE SCALE GENOMIC DNA]</scope>
</reference>
<evidence type="ECO:0000313" key="1">
    <source>
        <dbReference type="EMBL" id="KKU89488.1"/>
    </source>
</evidence>
<organism evidence="1 2">
    <name type="scientific">Candidatus Wolfebacteria bacterium GW2011_GWA2_47_9b</name>
    <dbReference type="NCBI Taxonomy" id="1619005"/>
    <lineage>
        <taxon>Bacteria</taxon>
        <taxon>Candidatus Wolfeibacteriota</taxon>
    </lineage>
</organism>
<comment type="caution">
    <text evidence="1">The sequence shown here is derived from an EMBL/GenBank/DDBJ whole genome shotgun (WGS) entry which is preliminary data.</text>
</comment>
<dbReference type="Proteomes" id="UP000033882">
    <property type="component" value="Unassembled WGS sequence"/>
</dbReference>
<evidence type="ECO:0000313" key="2">
    <source>
        <dbReference type="Proteomes" id="UP000033882"/>
    </source>
</evidence>
<accession>A0A0G1WGN9</accession>
<dbReference type="EMBL" id="LCPB01000014">
    <property type="protein sequence ID" value="KKU89488.1"/>
    <property type="molecule type" value="Genomic_DNA"/>
</dbReference>
<sequence length="130" mass="15104">MSFKKVKNSSHLDEFRRRAQLKLMPHAPMIRLHRESARSQYGHLPTIESLAVLTPLGHYKTKALELGWDPQIIMCAVAAYLTQHANNHAFHNQNDQPIGSRMYEAMREIIGERCCGKRDQMRIFNETFIL</sequence>
<name>A0A0G1WGN9_9BACT</name>
<gene>
    <name evidence="1" type="ORF">UY19_C0014G0088</name>
</gene>
<proteinExistence type="predicted"/>
<protein>
    <submittedName>
        <fullName evidence="1">Uncharacterized protein</fullName>
    </submittedName>
</protein>